<dbReference type="PANTHER" id="PTHR21661:SF35">
    <property type="entry name" value="EPOXIDE HYDROLASE"/>
    <property type="match status" value="1"/>
</dbReference>
<evidence type="ECO:0000256" key="4">
    <source>
        <dbReference type="ARBA" id="ARBA00012091"/>
    </source>
</evidence>
<comment type="catalytic activity">
    <reaction evidence="1">
        <text>1-(4-methoxyphenyl)-N-methyl-N-[(3-methyloxetan-3-yl)methyl]methanamine + H2O = 2-{[(4-methoxybenzyl)(methyl)amino]methyl}-2-methylpropane-1,3-diol</text>
        <dbReference type="Rhea" id="RHEA:55764"/>
        <dbReference type="ChEBI" id="CHEBI:15377"/>
        <dbReference type="ChEBI" id="CHEBI:139161"/>
        <dbReference type="ChEBI" id="CHEBI:139164"/>
        <dbReference type="EC" id="3.3.2.9"/>
    </reaction>
</comment>
<feature type="domain" description="Epoxide hydrolase N-terminal" evidence="8">
    <location>
        <begin position="86"/>
        <end position="192"/>
    </location>
</feature>
<keyword evidence="10" id="KW-1185">Reference proteome</keyword>
<keyword evidence="6" id="KW-0378">Hydrolase</keyword>
<accession>A0ABQ7QEL4</accession>
<keyword evidence="5" id="KW-0058">Aromatic hydrocarbons catabolism</keyword>
<protein>
    <recommendedName>
        <fullName evidence="4">microsomal epoxide hydrolase</fullName>
        <ecNumber evidence="4">3.3.2.9</ecNumber>
    </recommendedName>
</protein>
<evidence type="ECO:0000256" key="2">
    <source>
        <dbReference type="ARBA" id="ARBA00004111"/>
    </source>
</evidence>
<evidence type="ECO:0000313" key="9">
    <source>
        <dbReference type="EMBL" id="KAG7303656.1"/>
    </source>
</evidence>
<evidence type="ECO:0000256" key="7">
    <source>
        <dbReference type="SAM" id="SignalP"/>
    </source>
</evidence>
<dbReference type="InterPro" id="IPR010497">
    <property type="entry name" value="Epoxide_hydro_N"/>
</dbReference>
<comment type="caution">
    <text evidence="9">The sequence shown here is derived from an EMBL/GenBank/DDBJ whole genome shotgun (WGS) entry which is preliminary data.</text>
</comment>
<name>A0ABQ7QEL4_PLUXY</name>
<dbReference type="EC" id="3.3.2.9" evidence="4"/>
<reference evidence="9 10" key="1">
    <citation type="submission" date="2021-06" db="EMBL/GenBank/DDBJ databases">
        <title>A haploid diamondback moth (Plutella xylostella L.) genome assembly resolves 31 chromosomes and identifies a diamide resistance mutation.</title>
        <authorList>
            <person name="Ward C.M."/>
            <person name="Perry K.D."/>
            <person name="Baker G."/>
            <person name="Powis K."/>
            <person name="Heckel D.G."/>
            <person name="Baxter S.W."/>
        </authorList>
    </citation>
    <scope>NUCLEOTIDE SEQUENCE [LARGE SCALE GENOMIC DNA]</scope>
    <source>
        <strain evidence="9 10">LV</strain>
        <tissue evidence="9">Single pupa</tissue>
    </source>
</reference>
<dbReference type="InterPro" id="IPR029058">
    <property type="entry name" value="AB_hydrolase_fold"/>
</dbReference>
<dbReference type="Pfam" id="PF06441">
    <property type="entry name" value="EHN"/>
    <property type="match status" value="1"/>
</dbReference>
<dbReference type="InterPro" id="IPR000639">
    <property type="entry name" value="Epox_hydrolase-like"/>
</dbReference>
<dbReference type="InterPro" id="IPR016292">
    <property type="entry name" value="Epoxide_hydrolase"/>
</dbReference>
<dbReference type="PANTHER" id="PTHR21661">
    <property type="entry name" value="EPOXIDE HYDROLASE 1-RELATED"/>
    <property type="match status" value="1"/>
</dbReference>
<comment type="similarity">
    <text evidence="3">Belongs to the peptidase S33 family.</text>
</comment>
<sequence>MSEKIIYFLVFLFGTGYVQSQSLSGVSSELENIDPVALLKPLASLLPKFLNIAVDILDSLLPAPAPPPPLPQDRLWGGGNVSDHSVRPFRVSFSDKMITDLQARLATRRSLVPALNNSGNTYGTHSQLLDKVLDYWLYDYDFKTREAYLNRHPQFMTNIQGLDVKFIHIRPSGSKRVVPILLLHGFPVTAFEYSRVIDYLCANDEYRDFDFEIVAPDLPGYGYSQRTNEKGLNPYQIGIMMNNLMKRLGHDKYFIHGGDVGSLVASPMAIMYPDKVLGYHCSLPFSQLPKTLVKYVFGQLMPVAVAKPEYVDRLYPISYYARSFFDNFGYLMIQSTKPDQLGHGLDASPVALADWLTQFFVTGGEGKVRNQLFIDGNIYKNYDIDDLIDDYTIYWSQKCMMTAGRFYKELLDFSDGVNVDINFLTKVFVPFAALNFKDEIIYQPDGFIRDKYPYLVQSITLDYGGHFAGFMNPKTLARSIRSAIPKMEEFNERRFASAVQFV</sequence>
<proteinExistence type="inferred from homology"/>
<dbReference type="PIRSF" id="PIRSF001112">
    <property type="entry name" value="Epoxide_hydrolase"/>
    <property type="match status" value="1"/>
</dbReference>
<dbReference type="EMBL" id="JAHIBW010000016">
    <property type="protein sequence ID" value="KAG7303656.1"/>
    <property type="molecule type" value="Genomic_DNA"/>
</dbReference>
<comment type="subcellular location">
    <subcellularLocation>
        <location evidence="2">Microsome membrane</location>
        <topology evidence="2">Single-pass membrane protein</topology>
    </subcellularLocation>
</comment>
<gene>
    <name evidence="9" type="ORF">JYU34_012205</name>
</gene>
<evidence type="ECO:0000256" key="5">
    <source>
        <dbReference type="ARBA" id="ARBA00022797"/>
    </source>
</evidence>
<evidence type="ECO:0000256" key="6">
    <source>
        <dbReference type="ARBA" id="ARBA00022801"/>
    </source>
</evidence>
<evidence type="ECO:0000259" key="8">
    <source>
        <dbReference type="Pfam" id="PF06441"/>
    </source>
</evidence>
<evidence type="ECO:0000256" key="3">
    <source>
        <dbReference type="ARBA" id="ARBA00010088"/>
    </source>
</evidence>
<keyword evidence="7" id="KW-0732">Signal</keyword>
<feature type="chain" id="PRO_5045083165" description="microsomal epoxide hydrolase" evidence="7">
    <location>
        <begin position="21"/>
        <end position="502"/>
    </location>
</feature>
<dbReference type="PRINTS" id="PR00412">
    <property type="entry name" value="EPOXHYDRLASE"/>
</dbReference>
<evidence type="ECO:0000256" key="1">
    <source>
        <dbReference type="ARBA" id="ARBA00000221"/>
    </source>
</evidence>
<feature type="signal peptide" evidence="7">
    <location>
        <begin position="1"/>
        <end position="20"/>
    </location>
</feature>
<organism evidence="9 10">
    <name type="scientific">Plutella xylostella</name>
    <name type="common">Diamondback moth</name>
    <name type="synonym">Plutella maculipennis</name>
    <dbReference type="NCBI Taxonomy" id="51655"/>
    <lineage>
        <taxon>Eukaryota</taxon>
        <taxon>Metazoa</taxon>
        <taxon>Ecdysozoa</taxon>
        <taxon>Arthropoda</taxon>
        <taxon>Hexapoda</taxon>
        <taxon>Insecta</taxon>
        <taxon>Pterygota</taxon>
        <taxon>Neoptera</taxon>
        <taxon>Endopterygota</taxon>
        <taxon>Lepidoptera</taxon>
        <taxon>Glossata</taxon>
        <taxon>Ditrysia</taxon>
        <taxon>Yponomeutoidea</taxon>
        <taxon>Plutellidae</taxon>
        <taxon>Plutella</taxon>
    </lineage>
</organism>
<evidence type="ECO:0000313" key="10">
    <source>
        <dbReference type="Proteomes" id="UP000823941"/>
    </source>
</evidence>
<dbReference type="Gene3D" id="3.40.50.1820">
    <property type="entry name" value="alpha/beta hydrolase"/>
    <property type="match status" value="1"/>
</dbReference>
<dbReference type="SUPFAM" id="SSF53474">
    <property type="entry name" value="alpha/beta-Hydrolases"/>
    <property type="match status" value="1"/>
</dbReference>
<dbReference type="Proteomes" id="UP000823941">
    <property type="component" value="Chromosome 16"/>
</dbReference>